<dbReference type="CDD" id="cd00093">
    <property type="entry name" value="HTH_XRE"/>
    <property type="match status" value="1"/>
</dbReference>
<dbReference type="Gene3D" id="1.10.260.40">
    <property type="entry name" value="lambda repressor-like DNA-binding domains"/>
    <property type="match status" value="1"/>
</dbReference>
<keyword evidence="3" id="KW-1185">Reference proteome</keyword>
<reference evidence="2" key="1">
    <citation type="submission" date="2022-07" db="EMBL/GenBank/DDBJ databases">
        <authorList>
            <person name="Criscuolo A."/>
        </authorList>
    </citation>
    <scope>NUCLEOTIDE SEQUENCE</scope>
    <source>
        <strain evidence="2">CIP103197</strain>
    </source>
</reference>
<dbReference type="RefSeq" id="WP_262976861.1">
    <property type="nucleotide sequence ID" value="NZ_CAMAPB010000033.1"/>
</dbReference>
<dbReference type="GO" id="GO:0003677">
    <property type="term" value="F:DNA binding"/>
    <property type="evidence" value="ECO:0007669"/>
    <property type="project" value="InterPro"/>
</dbReference>
<accession>A0A9W4W571</accession>
<protein>
    <recommendedName>
        <fullName evidence="1">HTH cro/C1-type domain-containing protein</fullName>
    </recommendedName>
</protein>
<comment type="caution">
    <text evidence="2">The sequence shown here is derived from an EMBL/GenBank/DDBJ whole genome shotgun (WGS) entry which is preliminary data.</text>
</comment>
<dbReference type="Proteomes" id="UP001152447">
    <property type="component" value="Unassembled WGS sequence"/>
</dbReference>
<name>A0A9W4W571_PSEHA</name>
<dbReference type="InterPro" id="IPR010982">
    <property type="entry name" value="Lambda_DNA-bd_dom_sf"/>
</dbReference>
<evidence type="ECO:0000259" key="1">
    <source>
        <dbReference type="PROSITE" id="PS50943"/>
    </source>
</evidence>
<dbReference type="PROSITE" id="PS50943">
    <property type="entry name" value="HTH_CROC1"/>
    <property type="match status" value="1"/>
</dbReference>
<dbReference type="InterPro" id="IPR001387">
    <property type="entry name" value="Cro/C1-type_HTH"/>
</dbReference>
<proteinExistence type="predicted"/>
<feature type="domain" description="HTH cro/C1-type" evidence="1">
    <location>
        <begin position="8"/>
        <end position="32"/>
    </location>
</feature>
<dbReference type="EMBL" id="CAMAPB010000033">
    <property type="protein sequence ID" value="CAH9060750.1"/>
    <property type="molecule type" value="Genomic_DNA"/>
</dbReference>
<evidence type="ECO:0000313" key="2">
    <source>
        <dbReference type="EMBL" id="CAH9060750.1"/>
    </source>
</evidence>
<sequence>MSTLGQQLKQLRNNKKLSQPEFAQQVGIEQSYTQTTSRCEFQLELKAI</sequence>
<organism evidence="2 3">
    <name type="scientific">Pseudoalteromonas haloplanktis</name>
    <name type="common">Alteromonas haloplanktis</name>
    <dbReference type="NCBI Taxonomy" id="228"/>
    <lineage>
        <taxon>Bacteria</taxon>
        <taxon>Pseudomonadati</taxon>
        <taxon>Pseudomonadota</taxon>
        <taxon>Gammaproteobacteria</taxon>
        <taxon>Alteromonadales</taxon>
        <taxon>Pseudoalteromonadaceae</taxon>
        <taxon>Pseudoalteromonas</taxon>
    </lineage>
</organism>
<dbReference type="AlphaFoldDB" id="A0A9W4W571"/>
<evidence type="ECO:0000313" key="3">
    <source>
        <dbReference type="Proteomes" id="UP001152447"/>
    </source>
</evidence>
<gene>
    <name evidence="2" type="ORF">PSEHALCIP103_02345</name>
</gene>
<dbReference type="SUPFAM" id="SSF47413">
    <property type="entry name" value="lambda repressor-like DNA-binding domains"/>
    <property type="match status" value="1"/>
</dbReference>